<keyword evidence="3" id="KW-1185">Reference proteome</keyword>
<feature type="compositionally biased region" description="Pro residues" evidence="1">
    <location>
        <begin position="162"/>
        <end position="171"/>
    </location>
</feature>
<evidence type="ECO:0000313" key="2">
    <source>
        <dbReference type="EMBL" id="GLB39590.1"/>
    </source>
</evidence>
<organism evidence="2 3">
    <name type="scientific">Lyophyllum shimeji</name>
    <name type="common">Hon-shimeji</name>
    <name type="synonym">Tricholoma shimeji</name>
    <dbReference type="NCBI Taxonomy" id="47721"/>
    <lineage>
        <taxon>Eukaryota</taxon>
        <taxon>Fungi</taxon>
        <taxon>Dikarya</taxon>
        <taxon>Basidiomycota</taxon>
        <taxon>Agaricomycotina</taxon>
        <taxon>Agaricomycetes</taxon>
        <taxon>Agaricomycetidae</taxon>
        <taxon>Agaricales</taxon>
        <taxon>Tricholomatineae</taxon>
        <taxon>Lyophyllaceae</taxon>
        <taxon>Lyophyllum</taxon>
    </lineage>
</organism>
<comment type="caution">
    <text evidence="2">The sequence shown here is derived from an EMBL/GenBank/DDBJ whole genome shotgun (WGS) entry which is preliminary data.</text>
</comment>
<name>A0A9P3PPD0_LYOSH</name>
<accession>A0A9P3PPD0</accession>
<feature type="region of interest" description="Disordered" evidence="1">
    <location>
        <begin position="217"/>
        <end position="247"/>
    </location>
</feature>
<dbReference type="EMBL" id="BRPK01000007">
    <property type="protein sequence ID" value="GLB39590.1"/>
    <property type="molecule type" value="Genomic_DNA"/>
</dbReference>
<feature type="region of interest" description="Disordered" evidence="1">
    <location>
        <begin position="138"/>
        <end position="189"/>
    </location>
</feature>
<dbReference type="OrthoDB" id="3130676at2759"/>
<evidence type="ECO:0000256" key="1">
    <source>
        <dbReference type="SAM" id="MobiDB-lite"/>
    </source>
</evidence>
<dbReference type="AlphaFoldDB" id="A0A9P3PPD0"/>
<protein>
    <submittedName>
        <fullName evidence="2">Uncharacterized protein</fullName>
    </submittedName>
</protein>
<feature type="compositionally biased region" description="Low complexity" evidence="1">
    <location>
        <begin position="172"/>
        <end position="183"/>
    </location>
</feature>
<proteinExistence type="predicted"/>
<feature type="compositionally biased region" description="Basic residues" evidence="1">
    <location>
        <begin position="238"/>
        <end position="247"/>
    </location>
</feature>
<evidence type="ECO:0000313" key="3">
    <source>
        <dbReference type="Proteomes" id="UP001063166"/>
    </source>
</evidence>
<sequence length="247" mass="27781">MYKSFLPTPAYGRYPTMRLWQSWPRRSFAVAGMETELRWEHDSSLKECWRCKLHWETSIQSIPLLRPVLATRIFISLYDTTFNTQVYQPHVVNFFNQSHSLPHLGIRYHYGPYMPPQAEKFQLFFPSPPLCNRNTIAEDSSQHEKAPVSTVPSSGLASAFPPRTPAVPPPLSRSARPPSSSSSGQGQVDAGAHDAFVVISAYSTGDNSVWNRTSAMVRPVKSSRISPWASPPSPPTKSRTRRSRTPP</sequence>
<dbReference type="Proteomes" id="UP001063166">
    <property type="component" value="Unassembled WGS sequence"/>
</dbReference>
<reference evidence="2" key="1">
    <citation type="submission" date="2022-07" db="EMBL/GenBank/DDBJ databases">
        <title>The genome of Lyophyllum shimeji provides insight into the initial evolution of ectomycorrhizal fungal genome.</title>
        <authorList>
            <person name="Kobayashi Y."/>
            <person name="Shibata T."/>
            <person name="Hirakawa H."/>
            <person name="Shigenobu S."/>
            <person name="Nishiyama T."/>
            <person name="Yamada A."/>
            <person name="Hasebe M."/>
            <person name="Kawaguchi M."/>
        </authorList>
    </citation>
    <scope>NUCLEOTIDE SEQUENCE</scope>
    <source>
        <strain evidence="2">AT787</strain>
    </source>
</reference>
<gene>
    <name evidence="2" type="ORF">LshimejAT787_0701000</name>
</gene>